<proteinExistence type="predicted"/>
<reference evidence="2" key="1">
    <citation type="journal article" date="2021" name="Microb. Physiol.">
        <title>Proteogenomic Insights into the Physiology of Marine, Sulfate-Reducing, Filamentous Desulfonema limicola and Desulfonema magnum.</title>
        <authorList>
            <person name="Schnaars V."/>
            <person name="Wohlbrand L."/>
            <person name="Scheve S."/>
            <person name="Hinrichs C."/>
            <person name="Reinhardt R."/>
            <person name="Rabus R."/>
        </authorList>
    </citation>
    <scope>NUCLEOTIDE SEQUENCE</scope>
    <source>
        <strain evidence="2">4be13</strain>
    </source>
</reference>
<protein>
    <submittedName>
        <fullName evidence="2">Uncharacterized protein</fullName>
    </submittedName>
</protein>
<keyword evidence="3" id="KW-1185">Reference proteome</keyword>
<accession>A0A975BRS5</accession>
<dbReference type="AlphaFoldDB" id="A0A975BRS5"/>
<evidence type="ECO:0000313" key="2">
    <source>
        <dbReference type="EMBL" id="QTA90413.1"/>
    </source>
</evidence>
<dbReference type="Proteomes" id="UP000663722">
    <property type="component" value="Chromosome"/>
</dbReference>
<evidence type="ECO:0000256" key="1">
    <source>
        <dbReference type="SAM" id="MobiDB-lite"/>
    </source>
</evidence>
<gene>
    <name evidence="2" type="ORF">dnm_064740</name>
</gene>
<sequence length="45" mass="4883">MSDAESHPRPLTPCHSPFAPRHSPFAPCHSPFAPRPSGQTPGIFM</sequence>
<evidence type="ECO:0000313" key="3">
    <source>
        <dbReference type="Proteomes" id="UP000663722"/>
    </source>
</evidence>
<dbReference type="KEGG" id="dmm:dnm_064740"/>
<organism evidence="2 3">
    <name type="scientific">Desulfonema magnum</name>
    <dbReference type="NCBI Taxonomy" id="45655"/>
    <lineage>
        <taxon>Bacteria</taxon>
        <taxon>Pseudomonadati</taxon>
        <taxon>Thermodesulfobacteriota</taxon>
        <taxon>Desulfobacteria</taxon>
        <taxon>Desulfobacterales</taxon>
        <taxon>Desulfococcaceae</taxon>
        <taxon>Desulfonema</taxon>
    </lineage>
</organism>
<dbReference type="EMBL" id="CP061800">
    <property type="protein sequence ID" value="QTA90413.1"/>
    <property type="molecule type" value="Genomic_DNA"/>
</dbReference>
<name>A0A975BRS5_9BACT</name>
<feature type="region of interest" description="Disordered" evidence="1">
    <location>
        <begin position="25"/>
        <end position="45"/>
    </location>
</feature>